<dbReference type="AlphaFoldDB" id="A0A8H7WC45"/>
<evidence type="ECO:0000313" key="1">
    <source>
        <dbReference type="EMBL" id="KAG4422067.1"/>
    </source>
</evidence>
<evidence type="ECO:0000313" key="2">
    <source>
        <dbReference type="Proteomes" id="UP000664132"/>
    </source>
</evidence>
<dbReference type="EMBL" id="JAFJYH010000055">
    <property type="protein sequence ID" value="KAG4422067.1"/>
    <property type="molecule type" value="Genomic_DNA"/>
</dbReference>
<protein>
    <submittedName>
        <fullName evidence="1">Uncharacterized protein</fullName>
    </submittedName>
</protein>
<organism evidence="1 2">
    <name type="scientific">Cadophora malorum</name>
    <dbReference type="NCBI Taxonomy" id="108018"/>
    <lineage>
        <taxon>Eukaryota</taxon>
        <taxon>Fungi</taxon>
        <taxon>Dikarya</taxon>
        <taxon>Ascomycota</taxon>
        <taxon>Pezizomycotina</taxon>
        <taxon>Leotiomycetes</taxon>
        <taxon>Helotiales</taxon>
        <taxon>Ploettnerulaceae</taxon>
        <taxon>Cadophora</taxon>
    </lineage>
</organism>
<gene>
    <name evidence="1" type="ORF">IFR04_004808</name>
</gene>
<name>A0A8H7WC45_9HELO</name>
<sequence length="60" mass="6759">MNVFTQDASTALLNGLKDLWMSQIIESTQAVPEDDNDRQSLICGGVVELRRVLVFMSWES</sequence>
<comment type="caution">
    <text evidence="1">The sequence shown here is derived from an EMBL/GenBank/DDBJ whole genome shotgun (WGS) entry which is preliminary data.</text>
</comment>
<proteinExistence type="predicted"/>
<dbReference type="Proteomes" id="UP000664132">
    <property type="component" value="Unassembled WGS sequence"/>
</dbReference>
<keyword evidence="2" id="KW-1185">Reference proteome</keyword>
<reference evidence="1" key="1">
    <citation type="submission" date="2021-02" db="EMBL/GenBank/DDBJ databases">
        <title>Genome sequence Cadophora malorum strain M34.</title>
        <authorList>
            <person name="Stefanovic E."/>
            <person name="Vu D."/>
            <person name="Scully C."/>
            <person name="Dijksterhuis J."/>
            <person name="Roader J."/>
            <person name="Houbraken J."/>
        </authorList>
    </citation>
    <scope>NUCLEOTIDE SEQUENCE</scope>
    <source>
        <strain evidence="1">M34</strain>
    </source>
</reference>
<accession>A0A8H7WC45</accession>